<keyword evidence="3" id="KW-0560">Oxidoreductase</keyword>
<keyword evidence="3" id="KW-0503">Monooxygenase</keyword>
<dbReference type="NCBIfam" id="TIGR03558">
    <property type="entry name" value="oxido_grp_1"/>
    <property type="match status" value="1"/>
</dbReference>
<evidence type="ECO:0000313" key="4">
    <source>
        <dbReference type="Proteomes" id="UP000235598"/>
    </source>
</evidence>
<dbReference type="PANTHER" id="PTHR30137:SF6">
    <property type="entry name" value="LUCIFERASE-LIKE MONOOXYGENASE"/>
    <property type="match status" value="1"/>
</dbReference>
<dbReference type="InterPro" id="IPR019949">
    <property type="entry name" value="CmoO-like"/>
</dbReference>
<dbReference type="OrthoDB" id="9780518at2"/>
<comment type="similarity">
    <text evidence="1">To bacterial alkanal monooxygenase alpha and beta chains.</text>
</comment>
<dbReference type="EMBL" id="PNHK01000004">
    <property type="protein sequence ID" value="PMD04886.1"/>
    <property type="molecule type" value="Genomic_DNA"/>
</dbReference>
<proteinExistence type="predicted"/>
<dbReference type="InterPro" id="IPR050766">
    <property type="entry name" value="Bact_Lucif_Oxidored"/>
</dbReference>
<dbReference type="GO" id="GO:0005829">
    <property type="term" value="C:cytosol"/>
    <property type="evidence" value="ECO:0007669"/>
    <property type="project" value="TreeGrafter"/>
</dbReference>
<gene>
    <name evidence="3" type="ORF">CJ199_11065</name>
</gene>
<dbReference type="RefSeq" id="WP_102239524.1">
    <property type="nucleotide sequence ID" value="NZ_PNHK01000004.1"/>
</dbReference>
<dbReference type="CDD" id="cd00347">
    <property type="entry name" value="Flavin_utilizing_monoxygenases"/>
    <property type="match status" value="2"/>
</dbReference>
<dbReference type="GO" id="GO:0016705">
    <property type="term" value="F:oxidoreductase activity, acting on paired donors, with incorporation or reduction of molecular oxygen"/>
    <property type="evidence" value="ECO:0007669"/>
    <property type="project" value="InterPro"/>
</dbReference>
<sequence length="347" mass="37687">MKSMSETTADNSYQPAPDTTPLSLIDFATIFSGERPADSYARSVTLAQRAEELGYSRIWYAEHHNMSTIASAAPAVLISHVGAHTSRIRLGAGGVMLPNHSPLVVAEQFGTLAELYPNRIDLGLGRAPGTDQRTLLALRRDASAADHFPSDVAELAGYLSDESRIHGINAVPGQGTHVPLVILGSSLFGANLAAQMGLPYSFASHFAPQALEEAVAHYRGNYQPSERFPEPYVIAAVNVTAADSTEVAEEHAEYVRRGRVKAFLGRQVGRRLSDEEIDMLVESPQGKQIIAMLKYWAIGTGDQVRSYLKDFTQTARADELMISLQSPDTDSTMRSLEILSDAWGINS</sequence>
<name>A0A2N6VL97_9MICO</name>
<dbReference type="PANTHER" id="PTHR30137">
    <property type="entry name" value="LUCIFERASE-LIKE MONOOXYGENASE"/>
    <property type="match status" value="1"/>
</dbReference>
<dbReference type="Pfam" id="PF00296">
    <property type="entry name" value="Bac_luciferase"/>
    <property type="match status" value="1"/>
</dbReference>
<dbReference type="InterPro" id="IPR036661">
    <property type="entry name" value="Luciferase-like_sf"/>
</dbReference>
<organism evidence="3 4">
    <name type="scientific">Brevibacterium paucivorans</name>
    <dbReference type="NCBI Taxonomy" id="170994"/>
    <lineage>
        <taxon>Bacteria</taxon>
        <taxon>Bacillati</taxon>
        <taxon>Actinomycetota</taxon>
        <taxon>Actinomycetes</taxon>
        <taxon>Micrococcales</taxon>
        <taxon>Brevibacteriaceae</taxon>
        <taxon>Brevibacterium</taxon>
    </lineage>
</organism>
<dbReference type="Gene3D" id="3.20.20.30">
    <property type="entry name" value="Luciferase-like domain"/>
    <property type="match status" value="1"/>
</dbReference>
<dbReference type="SUPFAM" id="SSF51679">
    <property type="entry name" value="Bacterial luciferase-like"/>
    <property type="match status" value="1"/>
</dbReference>
<evidence type="ECO:0000313" key="3">
    <source>
        <dbReference type="EMBL" id="PMD04886.1"/>
    </source>
</evidence>
<evidence type="ECO:0000259" key="2">
    <source>
        <dbReference type="Pfam" id="PF00296"/>
    </source>
</evidence>
<feature type="domain" description="Luciferase-like" evidence="2">
    <location>
        <begin position="36"/>
        <end position="314"/>
    </location>
</feature>
<comment type="caution">
    <text evidence="3">The sequence shown here is derived from an EMBL/GenBank/DDBJ whole genome shotgun (WGS) entry which is preliminary data.</text>
</comment>
<evidence type="ECO:0000256" key="1">
    <source>
        <dbReference type="ARBA" id="ARBA00007789"/>
    </source>
</evidence>
<protein>
    <submittedName>
        <fullName evidence="3">Alkane 1-monooxygenase</fullName>
    </submittedName>
</protein>
<dbReference type="GO" id="GO:0004497">
    <property type="term" value="F:monooxygenase activity"/>
    <property type="evidence" value="ECO:0007669"/>
    <property type="project" value="UniProtKB-KW"/>
</dbReference>
<dbReference type="FunFam" id="3.20.20.30:FF:000002">
    <property type="entry name" value="LLM class flavin-dependent oxidoreductase"/>
    <property type="match status" value="1"/>
</dbReference>
<accession>A0A2N6VL97</accession>
<dbReference type="InterPro" id="IPR011251">
    <property type="entry name" value="Luciferase-like_dom"/>
</dbReference>
<dbReference type="AlphaFoldDB" id="A0A2N6VL97"/>
<dbReference type="Proteomes" id="UP000235598">
    <property type="component" value="Unassembled WGS sequence"/>
</dbReference>
<reference evidence="3 4" key="1">
    <citation type="submission" date="2017-09" db="EMBL/GenBank/DDBJ databases">
        <title>Bacterial strain isolated from the female urinary microbiota.</title>
        <authorList>
            <person name="Thomas-White K."/>
            <person name="Kumar N."/>
            <person name="Forster S."/>
            <person name="Putonti C."/>
            <person name="Lawley T."/>
            <person name="Wolfe A.J."/>
        </authorList>
    </citation>
    <scope>NUCLEOTIDE SEQUENCE [LARGE SCALE GENOMIC DNA]</scope>
    <source>
        <strain evidence="3 4">UMB1301</strain>
    </source>
</reference>